<dbReference type="GO" id="GO:0042797">
    <property type="term" value="P:tRNA transcription by RNA polymerase III"/>
    <property type="evidence" value="ECO:0007669"/>
    <property type="project" value="TreeGrafter"/>
</dbReference>
<dbReference type="AlphaFoldDB" id="A0AAJ0C0X7"/>
<name>A0AAJ0C0X7_9PEZI</name>
<dbReference type="GO" id="GO:0005666">
    <property type="term" value="C:RNA polymerase III complex"/>
    <property type="evidence" value="ECO:0007669"/>
    <property type="project" value="TreeGrafter"/>
</dbReference>
<dbReference type="RefSeq" id="XP_060284312.1">
    <property type="nucleotide sequence ID" value="XM_060431419.1"/>
</dbReference>
<feature type="compositionally biased region" description="Acidic residues" evidence="1">
    <location>
        <begin position="302"/>
        <end position="317"/>
    </location>
</feature>
<dbReference type="PANTHER" id="PTHR12069">
    <property type="entry name" value="DNA-DIRECTED RNA POLYMERASES III 80 KDA POLYPEPTIDE RNA POLYMERASE III SUBUNIT 5"/>
    <property type="match status" value="1"/>
</dbReference>
<dbReference type="EMBL" id="MU839006">
    <property type="protein sequence ID" value="KAK1768099.1"/>
    <property type="molecule type" value="Genomic_DNA"/>
</dbReference>
<evidence type="ECO:0000256" key="1">
    <source>
        <dbReference type="SAM" id="MobiDB-lite"/>
    </source>
</evidence>
<protein>
    <submittedName>
        <fullName evidence="2">Sin-like protein conserved region-domain-containing protein</fullName>
    </submittedName>
</protein>
<comment type="caution">
    <text evidence="2">The sequence shown here is derived from an EMBL/GenBank/DDBJ whole genome shotgun (WGS) entry which is preliminary data.</text>
</comment>
<feature type="compositionally biased region" description="Low complexity" evidence="1">
    <location>
        <begin position="421"/>
        <end position="443"/>
    </location>
</feature>
<feature type="compositionally biased region" description="Low complexity" evidence="1">
    <location>
        <begin position="334"/>
        <end position="346"/>
    </location>
</feature>
<dbReference type="InterPro" id="IPR006886">
    <property type="entry name" value="RNA_pol_III_Rpc5"/>
</dbReference>
<feature type="region of interest" description="Disordered" evidence="1">
    <location>
        <begin position="285"/>
        <end position="453"/>
    </location>
</feature>
<dbReference type="PANTHER" id="PTHR12069:SF0">
    <property type="entry name" value="DNA-DIRECTED RNA POLYMERASE III SUBUNIT RPC5"/>
    <property type="match status" value="1"/>
</dbReference>
<feature type="compositionally biased region" description="Basic and acidic residues" evidence="1">
    <location>
        <begin position="348"/>
        <end position="357"/>
    </location>
</feature>
<accession>A0AAJ0C0X7</accession>
<dbReference type="Pfam" id="PF04801">
    <property type="entry name" value="RPC5"/>
    <property type="match status" value="1"/>
</dbReference>
<keyword evidence="3" id="KW-1185">Reference proteome</keyword>
<reference evidence="2" key="1">
    <citation type="submission" date="2023-06" db="EMBL/GenBank/DDBJ databases">
        <title>Genome-scale phylogeny and comparative genomics of the fungal order Sordariales.</title>
        <authorList>
            <consortium name="Lawrence Berkeley National Laboratory"/>
            <person name="Hensen N."/>
            <person name="Bonometti L."/>
            <person name="Westerberg I."/>
            <person name="Brannstrom I.O."/>
            <person name="Guillou S."/>
            <person name="Cros-Aarteil S."/>
            <person name="Calhoun S."/>
            <person name="Haridas S."/>
            <person name="Kuo A."/>
            <person name="Mondo S."/>
            <person name="Pangilinan J."/>
            <person name="Riley R."/>
            <person name="Labutti K."/>
            <person name="Andreopoulos B."/>
            <person name="Lipzen A."/>
            <person name="Chen C."/>
            <person name="Yanf M."/>
            <person name="Daum C."/>
            <person name="Ng V."/>
            <person name="Clum A."/>
            <person name="Steindorff A."/>
            <person name="Ohm R."/>
            <person name="Martin F."/>
            <person name="Silar P."/>
            <person name="Natvig D."/>
            <person name="Lalanne C."/>
            <person name="Gautier V."/>
            <person name="Ament-Velasquez S.L."/>
            <person name="Kruys A."/>
            <person name="Hutchinson M.I."/>
            <person name="Powell A.J."/>
            <person name="Barry K."/>
            <person name="Miller A.N."/>
            <person name="Grigoriev I.V."/>
            <person name="Debuchy R."/>
            <person name="Gladieux P."/>
            <person name="Thoren M.H."/>
            <person name="Johannesson H."/>
        </authorList>
    </citation>
    <scope>NUCLEOTIDE SEQUENCE</scope>
    <source>
        <strain evidence="2">8032-3</strain>
    </source>
</reference>
<sequence>MATNAAADDDDDPILATYSVFVKPPLPAHRKLMVLQHPNTHSEDPAMLQSPPITEIRLKPGSGMIEADVPIDYDRQYDRLKGMGWGAALQKSLAAKGGGSLGLAGGFGVGAAAARTAGARRGAGADDDDVEGGDWAEAVRVDRVLRTQTLGGLSAPALDARYMVGVFQGKNIHLTPVSSLVHLRPQMHYLDAATEQERLGRAGGGSGASGGAGGKEGGAGAGGSGGAARAIHMTIKSTAADGDEVVTETMADRLRAVQLEGWRRMEYADEDTEDAWNAYQESLFLRPAGAGPPPPAAAPDPVDADDDDEEEGGEEDDDKVRDKGKGKGKEKEVAVAPAPADVGGAADLDERVPRLETDWGEDELLRAVSGIKATDKKPGEEAVTEPGEPMGGGGREKGKGKEVVTPTAAAAADARKRVARAPRNPATAAGAPRRGGRAKAAPRGGAGNAMEID</sequence>
<feature type="region of interest" description="Disordered" evidence="1">
    <location>
        <begin position="200"/>
        <end position="226"/>
    </location>
</feature>
<evidence type="ECO:0000313" key="3">
    <source>
        <dbReference type="Proteomes" id="UP001244011"/>
    </source>
</evidence>
<dbReference type="GeneID" id="85314606"/>
<proteinExistence type="predicted"/>
<dbReference type="Proteomes" id="UP001244011">
    <property type="component" value="Unassembled WGS sequence"/>
</dbReference>
<feature type="compositionally biased region" description="Gly residues" evidence="1">
    <location>
        <begin position="201"/>
        <end position="226"/>
    </location>
</feature>
<feature type="compositionally biased region" description="Basic and acidic residues" evidence="1">
    <location>
        <begin position="318"/>
        <end position="333"/>
    </location>
</feature>
<organism evidence="2 3">
    <name type="scientific">Phialemonium atrogriseum</name>
    <dbReference type="NCBI Taxonomy" id="1093897"/>
    <lineage>
        <taxon>Eukaryota</taxon>
        <taxon>Fungi</taxon>
        <taxon>Dikarya</taxon>
        <taxon>Ascomycota</taxon>
        <taxon>Pezizomycotina</taxon>
        <taxon>Sordariomycetes</taxon>
        <taxon>Sordariomycetidae</taxon>
        <taxon>Cephalothecales</taxon>
        <taxon>Cephalothecaceae</taxon>
        <taxon>Phialemonium</taxon>
    </lineage>
</organism>
<evidence type="ECO:0000313" key="2">
    <source>
        <dbReference type="EMBL" id="KAK1768099.1"/>
    </source>
</evidence>
<gene>
    <name evidence="2" type="ORF">QBC33DRAFT_584995</name>
</gene>